<name>A0ABN0B855_9HELI</name>
<evidence type="ECO:0000313" key="2">
    <source>
        <dbReference type="Proteomes" id="UP000005755"/>
    </source>
</evidence>
<evidence type="ECO:0000313" key="1">
    <source>
        <dbReference type="EMBL" id="EFR45598.1"/>
    </source>
</evidence>
<dbReference type="Proteomes" id="UP000005755">
    <property type="component" value="Unassembled WGS sequence"/>
</dbReference>
<reference evidence="2" key="1">
    <citation type="journal article" date="2014" name="Genome Announc.">
        <title>Draft genome sequences of six enterohepatic helicobacter species isolated from humans and one from rhesus macaques.</title>
        <authorList>
            <person name="Shen Z."/>
            <person name="Sheh A."/>
            <person name="Young S.K."/>
            <person name="Abouelliel A."/>
            <person name="Ward D.V."/>
            <person name="Earl A.M."/>
            <person name="Fox J.G."/>
        </authorList>
    </citation>
    <scope>NUCLEOTIDE SEQUENCE [LARGE SCALE GENOMIC DNA]</scope>
    <source>
        <strain evidence="2">CCUG 18818</strain>
    </source>
</reference>
<dbReference type="EMBL" id="DS990391">
    <property type="protein sequence ID" value="EFR45598.1"/>
    <property type="molecule type" value="Genomic_DNA"/>
</dbReference>
<protein>
    <submittedName>
        <fullName evidence="1">Uncharacterized protein</fullName>
    </submittedName>
</protein>
<organism evidence="1 2">
    <name type="scientific">Helicobacter cinaedi CCUG 18818 = ATCC BAA-847</name>
    <dbReference type="NCBI Taxonomy" id="537971"/>
    <lineage>
        <taxon>Bacteria</taxon>
        <taxon>Pseudomonadati</taxon>
        <taxon>Campylobacterota</taxon>
        <taxon>Epsilonproteobacteria</taxon>
        <taxon>Campylobacterales</taxon>
        <taxon>Helicobacteraceae</taxon>
        <taxon>Helicobacter</taxon>
    </lineage>
</organism>
<sequence>MLDVCLRILLYGILKIRGLTYLGVLCLAMKYVLKSRVWNLAFYQKAWDM</sequence>
<proteinExistence type="predicted"/>
<accession>A0ABN0B855</accession>
<keyword evidence="2" id="KW-1185">Reference proteome</keyword>
<gene>
    <name evidence="1" type="ORF">HCCG_00144</name>
</gene>